<comment type="caution">
    <text evidence="5">The sequence shown here is derived from an EMBL/GenBank/DDBJ whole genome shotgun (WGS) entry which is preliminary data.</text>
</comment>
<keyword evidence="2 3" id="KW-0067">ATP-binding</keyword>
<name>A0ABN2LGZ0_9MICO</name>
<dbReference type="HAMAP" id="MF_00376">
    <property type="entry name" value="Dephospho_CoA_kinase"/>
    <property type="match status" value="1"/>
</dbReference>
<keyword evidence="6" id="KW-1185">Reference proteome</keyword>
<dbReference type="Gene3D" id="3.40.50.300">
    <property type="entry name" value="P-loop containing nucleotide triphosphate hydrolases"/>
    <property type="match status" value="1"/>
</dbReference>
<protein>
    <recommendedName>
        <fullName evidence="3 4">Dephospho-CoA kinase</fullName>
        <ecNumber evidence="3 4">2.7.1.24</ecNumber>
    </recommendedName>
    <alternativeName>
        <fullName evidence="3">Dephosphocoenzyme A kinase</fullName>
    </alternativeName>
</protein>
<keyword evidence="3" id="KW-0963">Cytoplasm</keyword>
<reference evidence="5 6" key="1">
    <citation type="journal article" date="2019" name="Int. J. Syst. Evol. Microbiol.">
        <title>The Global Catalogue of Microorganisms (GCM) 10K type strain sequencing project: providing services to taxonomists for standard genome sequencing and annotation.</title>
        <authorList>
            <consortium name="The Broad Institute Genomics Platform"/>
            <consortium name="The Broad Institute Genome Sequencing Center for Infectious Disease"/>
            <person name="Wu L."/>
            <person name="Ma J."/>
        </authorList>
    </citation>
    <scope>NUCLEOTIDE SEQUENCE [LARGE SCALE GENOMIC DNA]</scope>
    <source>
        <strain evidence="5 6">JCM 15592</strain>
    </source>
</reference>
<accession>A0ABN2LGZ0</accession>
<organism evidence="5 6">
    <name type="scientific">Nostocoides veronense</name>
    <dbReference type="NCBI Taxonomy" id="330836"/>
    <lineage>
        <taxon>Bacteria</taxon>
        <taxon>Bacillati</taxon>
        <taxon>Actinomycetota</taxon>
        <taxon>Actinomycetes</taxon>
        <taxon>Micrococcales</taxon>
        <taxon>Intrasporangiaceae</taxon>
        <taxon>Nostocoides</taxon>
    </lineage>
</organism>
<dbReference type="InterPro" id="IPR001977">
    <property type="entry name" value="Depp_CoAkinase"/>
</dbReference>
<sequence length="306" mass="31827">MRIGLTGGMGSGKSSVARLLAERGAVVVDADRIAREVVAAGTPGLSAVLAEFGPRVRAAGGGLDRAALAGLVFGDRAALTRLEAITHPLIWAEAARQFAAVPADGIVVHDMPLLVEKRMSADYHLVIVVLVEAATRVARLGAARGVSADDAWARINAQATDVERRAAADVLIDNEGSEADLEAAVDQLWQDVIAPFAGHLAAARPAPDARRISADAVAMAQRAARVSARIRVALDDEPVRLTEIVREPGRLALALELSQEPSATGMQSLAAAGFPQVGDRLLGCCDPVWPGRIALAWPGADPGVAH</sequence>
<comment type="similarity">
    <text evidence="3">Belongs to the CoaE family.</text>
</comment>
<dbReference type="Pfam" id="PF01121">
    <property type="entry name" value="CoaE"/>
    <property type="match status" value="1"/>
</dbReference>
<keyword evidence="3 5" id="KW-0418">Kinase</keyword>
<evidence type="ECO:0000313" key="6">
    <source>
        <dbReference type="Proteomes" id="UP001499938"/>
    </source>
</evidence>
<dbReference type="PANTHER" id="PTHR10695">
    <property type="entry name" value="DEPHOSPHO-COA KINASE-RELATED"/>
    <property type="match status" value="1"/>
</dbReference>
<evidence type="ECO:0000256" key="2">
    <source>
        <dbReference type="ARBA" id="ARBA00022840"/>
    </source>
</evidence>
<comment type="subcellular location">
    <subcellularLocation>
        <location evidence="3">Cytoplasm</location>
    </subcellularLocation>
</comment>
<keyword evidence="1 3" id="KW-0547">Nucleotide-binding</keyword>
<evidence type="ECO:0000313" key="5">
    <source>
        <dbReference type="EMBL" id="GAA1787837.1"/>
    </source>
</evidence>
<keyword evidence="3" id="KW-0173">Coenzyme A biosynthesis</keyword>
<dbReference type="EMBL" id="BAAAPO010000016">
    <property type="protein sequence ID" value="GAA1787837.1"/>
    <property type="molecule type" value="Genomic_DNA"/>
</dbReference>
<feature type="binding site" evidence="3">
    <location>
        <begin position="10"/>
        <end position="15"/>
    </location>
    <ligand>
        <name>ATP</name>
        <dbReference type="ChEBI" id="CHEBI:30616"/>
    </ligand>
</feature>
<dbReference type="NCBIfam" id="TIGR00152">
    <property type="entry name" value="dephospho-CoA kinase"/>
    <property type="match status" value="1"/>
</dbReference>
<proteinExistence type="inferred from homology"/>
<evidence type="ECO:0000256" key="3">
    <source>
        <dbReference type="HAMAP-Rule" id="MF_00376"/>
    </source>
</evidence>
<comment type="pathway">
    <text evidence="3">Cofactor biosynthesis; coenzyme A biosynthesis; CoA from (R)-pantothenate: step 5/5.</text>
</comment>
<comment type="catalytic activity">
    <reaction evidence="3">
        <text>3'-dephospho-CoA + ATP = ADP + CoA + H(+)</text>
        <dbReference type="Rhea" id="RHEA:18245"/>
        <dbReference type="ChEBI" id="CHEBI:15378"/>
        <dbReference type="ChEBI" id="CHEBI:30616"/>
        <dbReference type="ChEBI" id="CHEBI:57287"/>
        <dbReference type="ChEBI" id="CHEBI:57328"/>
        <dbReference type="ChEBI" id="CHEBI:456216"/>
        <dbReference type="EC" id="2.7.1.24"/>
    </reaction>
</comment>
<dbReference type="NCBIfam" id="NF002879">
    <property type="entry name" value="PRK03333.1"/>
    <property type="match status" value="1"/>
</dbReference>
<dbReference type="CDD" id="cd02022">
    <property type="entry name" value="DPCK"/>
    <property type="match status" value="1"/>
</dbReference>
<dbReference type="GO" id="GO:0016301">
    <property type="term" value="F:kinase activity"/>
    <property type="evidence" value="ECO:0007669"/>
    <property type="project" value="UniProtKB-KW"/>
</dbReference>
<evidence type="ECO:0000256" key="1">
    <source>
        <dbReference type="ARBA" id="ARBA00022741"/>
    </source>
</evidence>
<dbReference type="PROSITE" id="PS51219">
    <property type="entry name" value="DPCK"/>
    <property type="match status" value="1"/>
</dbReference>
<dbReference type="RefSeq" id="WP_344082377.1">
    <property type="nucleotide sequence ID" value="NZ_BAAAPO010000016.1"/>
</dbReference>
<gene>
    <name evidence="3 5" type="primary">coaE</name>
    <name evidence="5" type="ORF">GCM10009811_11180</name>
</gene>
<dbReference type="EC" id="2.7.1.24" evidence="3 4"/>
<dbReference type="PANTHER" id="PTHR10695:SF46">
    <property type="entry name" value="BIFUNCTIONAL COENZYME A SYNTHASE-RELATED"/>
    <property type="match status" value="1"/>
</dbReference>
<evidence type="ECO:0000256" key="4">
    <source>
        <dbReference type="NCBIfam" id="TIGR00152"/>
    </source>
</evidence>
<dbReference type="SUPFAM" id="SSF52540">
    <property type="entry name" value="P-loop containing nucleoside triphosphate hydrolases"/>
    <property type="match status" value="1"/>
</dbReference>
<dbReference type="Proteomes" id="UP001499938">
    <property type="component" value="Unassembled WGS sequence"/>
</dbReference>
<keyword evidence="3" id="KW-0808">Transferase</keyword>
<comment type="function">
    <text evidence="3">Catalyzes the phosphorylation of the 3'-hydroxyl group of dephosphocoenzyme A to form coenzyme A.</text>
</comment>
<dbReference type="InterPro" id="IPR027417">
    <property type="entry name" value="P-loop_NTPase"/>
</dbReference>